<evidence type="ECO:0000313" key="1">
    <source>
        <dbReference type="EMBL" id="CFE40016.1"/>
    </source>
</evidence>
<organism evidence="3 4">
    <name type="scientific">Mycobacterium tuberculosis</name>
    <dbReference type="NCBI Taxonomy" id="1773"/>
    <lineage>
        <taxon>Bacteria</taxon>
        <taxon>Bacillati</taxon>
        <taxon>Actinomycetota</taxon>
        <taxon>Actinomycetes</taxon>
        <taxon>Mycobacteriales</taxon>
        <taxon>Mycobacteriaceae</taxon>
        <taxon>Mycobacterium</taxon>
        <taxon>Mycobacterium tuberculosis complex</taxon>
    </lineage>
</organism>
<evidence type="ECO:0000313" key="4">
    <source>
        <dbReference type="Proteomes" id="UP000038802"/>
    </source>
</evidence>
<reference evidence="3" key="2">
    <citation type="submission" date="2015-03" db="EMBL/GenBank/DDBJ databases">
        <authorList>
            <person name="Murphy D."/>
        </authorList>
    </citation>
    <scope>NUCLEOTIDE SEQUENCE [LARGE SCALE GENOMIC DNA]</scope>
    <source>
        <strain evidence="3">K00500041</strain>
    </source>
</reference>
<dbReference type="GO" id="GO:0032259">
    <property type="term" value="P:methylation"/>
    <property type="evidence" value="ECO:0007669"/>
    <property type="project" value="UniProtKB-KW"/>
</dbReference>
<gene>
    <name evidence="1" type="ORF">ERS007681_02347</name>
    <name evidence="3" type="ORF">ERS007703_04836</name>
    <name evidence="2" type="ORF">ERS007720_00680</name>
</gene>
<evidence type="ECO:0000313" key="6">
    <source>
        <dbReference type="Proteomes" id="UP000048289"/>
    </source>
</evidence>
<dbReference type="Proteomes" id="UP000044938">
    <property type="component" value="Unassembled WGS sequence"/>
</dbReference>
<name>A0A0T7LH43_MYCTX</name>
<dbReference type="EMBL" id="CFOE01000301">
    <property type="protein sequence ID" value="CFE40016.1"/>
    <property type="molecule type" value="Genomic_DNA"/>
</dbReference>
<accession>A0A0T7LH43</accession>
<dbReference type="EMBL" id="CSAE01000970">
    <property type="protein sequence ID" value="COX15174.1"/>
    <property type="molecule type" value="Genomic_DNA"/>
</dbReference>
<dbReference type="Proteomes" id="UP000048289">
    <property type="component" value="Unassembled WGS sequence"/>
</dbReference>
<sequence length="35" mass="4340">MHSARWRPWRSYATQHLWTTLEHPVNQWPPQEKIA</sequence>
<dbReference type="GO" id="GO:0008168">
    <property type="term" value="F:methyltransferase activity"/>
    <property type="evidence" value="ECO:0007669"/>
    <property type="project" value="UniProtKB-KW"/>
</dbReference>
<dbReference type="AlphaFoldDB" id="A0A0T7LH43"/>
<reference evidence="4 5" key="1">
    <citation type="submission" date="2015-03" db="EMBL/GenBank/DDBJ databases">
        <authorList>
            <consortium name="Pathogen Informatics"/>
        </authorList>
    </citation>
    <scope>NUCLEOTIDE SEQUENCE [LARGE SCALE GENOMIC DNA]</scope>
    <source>
        <strain evidence="1 6">G09901357</strain>
        <strain evidence="4">K00500041</strain>
        <strain evidence="2 5">M09401471</strain>
    </source>
</reference>
<evidence type="ECO:0000313" key="2">
    <source>
        <dbReference type="EMBL" id="COV66678.1"/>
    </source>
</evidence>
<evidence type="ECO:0000313" key="5">
    <source>
        <dbReference type="Proteomes" id="UP000044938"/>
    </source>
</evidence>
<evidence type="ECO:0000313" key="3">
    <source>
        <dbReference type="EMBL" id="COX15174.1"/>
    </source>
</evidence>
<proteinExistence type="predicted"/>
<keyword evidence="3" id="KW-0489">Methyltransferase</keyword>
<dbReference type="Gene3D" id="1.10.1670.10">
    <property type="entry name" value="Helix-hairpin-Helix base-excision DNA repair enzymes (C-terminal)"/>
    <property type="match status" value="1"/>
</dbReference>
<dbReference type="InterPro" id="IPR023170">
    <property type="entry name" value="HhH_base_excis_C"/>
</dbReference>
<protein>
    <submittedName>
        <fullName evidence="3">Methylated-DNA--protein-cysteine methyltransferase</fullName>
    </submittedName>
</protein>
<dbReference type="Proteomes" id="UP000038802">
    <property type="component" value="Unassembled WGS sequence"/>
</dbReference>
<keyword evidence="3" id="KW-0808">Transferase</keyword>
<dbReference type="EMBL" id="CSAJ01000054">
    <property type="protein sequence ID" value="COV66678.1"/>
    <property type="molecule type" value="Genomic_DNA"/>
</dbReference>
<dbReference type="STRING" id="115862.BBG46_07080"/>